<dbReference type="InterPro" id="IPR036364">
    <property type="entry name" value="SEA_dom_sf"/>
</dbReference>
<dbReference type="Proteomes" id="UP000618051">
    <property type="component" value="Unassembled WGS sequence"/>
</dbReference>
<dbReference type="OrthoDB" id="9343476at2759"/>
<dbReference type="InterPro" id="IPR000082">
    <property type="entry name" value="SEA_dom"/>
</dbReference>
<dbReference type="EMBL" id="JADDUC010000140">
    <property type="protein sequence ID" value="KAG0117380.1"/>
    <property type="molecule type" value="Genomic_DNA"/>
</dbReference>
<organism evidence="2">
    <name type="scientific">Lamprotornis superbus</name>
    <dbReference type="NCBI Taxonomy" id="245042"/>
    <lineage>
        <taxon>Eukaryota</taxon>
        <taxon>Metazoa</taxon>
        <taxon>Chordata</taxon>
        <taxon>Craniata</taxon>
        <taxon>Vertebrata</taxon>
        <taxon>Euteleostomi</taxon>
        <taxon>Archelosauria</taxon>
        <taxon>Archosauria</taxon>
        <taxon>Dinosauria</taxon>
        <taxon>Saurischia</taxon>
        <taxon>Theropoda</taxon>
        <taxon>Coelurosauria</taxon>
        <taxon>Aves</taxon>
        <taxon>Neognathae</taxon>
        <taxon>Neoaves</taxon>
        <taxon>Telluraves</taxon>
        <taxon>Australaves</taxon>
        <taxon>Passeriformes</taxon>
        <taxon>Sturnidae</taxon>
        <taxon>Lamprotornis</taxon>
    </lineage>
</organism>
<comment type="caution">
    <text evidence="2">The sequence shown here is derived from an EMBL/GenBank/DDBJ whole genome shotgun (WGS) entry which is preliminary data.</text>
</comment>
<proteinExistence type="predicted"/>
<sequence>NLWSQYVHQLHWGQDFSHTVCTGPGSVQGRQSPSVELLRKHGPDKARARHPEKETGALLLEGDHCCCGGQRSSPLPGDPAGHLPFLAAYHSMGEASFEHTVELQGITFNSSLQMENSDYYRVLTPALERLFLSSLQDSQLNWSCTGCTILGYSRNGNSGVIVHFRLLFTPQDSQPLNSTLEEEALRHGLAAALHKQGFSLAAYGTISSASLTGMALLPLPCAGAAATQGHTAKPLLVLAKLLQALSSGCLVKASCPAAVLEMGVLPGTQQSAKMICLAPSRSSFTRQQQEPA</sequence>
<dbReference type="Gene3D" id="3.30.70.960">
    <property type="entry name" value="SEA domain"/>
    <property type="match status" value="1"/>
</dbReference>
<evidence type="ECO:0000313" key="3">
    <source>
        <dbReference type="EMBL" id="KAI1230428.1"/>
    </source>
</evidence>
<dbReference type="SUPFAM" id="SSF82671">
    <property type="entry name" value="SEA domain"/>
    <property type="match status" value="1"/>
</dbReference>
<feature type="domain" description="SEA" evidence="1">
    <location>
        <begin position="93"/>
        <end position="212"/>
    </location>
</feature>
<dbReference type="AlphaFoldDB" id="A0A835NMZ9"/>
<protein>
    <recommendedName>
        <fullName evidence="1">SEA domain-containing protein</fullName>
    </recommendedName>
</protein>
<keyword evidence="4" id="KW-1185">Reference proteome</keyword>
<evidence type="ECO:0000313" key="2">
    <source>
        <dbReference type="EMBL" id="KAG0117380.1"/>
    </source>
</evidence>
<evidence type="ECO:0000313" key="4">
    <source>
        <dbReference type="Proteomes" id="UP000618051"/>
    </source>
</evidence>
<feature type="non-terminal residue" evidence="2">
    <location>
        <position position="292"/>
    </location>
</feature>
<accession>A0A835NMZ9</accession>
<evidence type="ECO:0000259" key="1">
    <source>
        <dbReference type="PROSITE" id="PS50024"/>
    </source>
</evidence>
<dbReference type="Pfam" id="PF01390">
    <property type="entry name" value="SEA"/>
    <property type="match status" value="1"/>
</dbReference>
<reference evidence="3 4" key="2">
    <citation type="journal article" date="2021" name="J. Hered.">
        <title>Feather Gene Expression Elucidates the Developmental Basis of Plumage Iridescence in African Starlings.</title>
        <authorList>
            <person name="Rubenstein D.R."/>
            <person name="Corvelo A."/>
            <person name="MacManes M.D."/>
            <person name="Maia R."/>
            <person name="Narzisi G."/>
            <person name="Rousaki A."/>
            <person name="Vandenabeele P."/>
            <person name="Shawkey M.D."/>
            <person name="Solomon J."/>
        </authorList>
    </citation>
    <scope>NUCLEOTIDE SEQUENCE [LARGE SCALE GENOMIC DNA]</scope>
    <source>
        <strain evidence="3">SS15</strain>
    </source>
</reference>
<dbReference type="PROSITE" id="PS50024">
    <property type="entry name" value="SEA"/>
    <property type="match status" value="1"/>
</dbReference>
<name>A0A835NMZ9_9PASS</name>
<dbReference type="EMBL" id="JADDUC020000030">
    <property type="protein sequence ID" value="KAI1230428.1"/>
    <property type="molecule type" value="Genomic_DNA"/>
</dbReference>
<reference evidence="3" key="3">
    <citation type="submission" date="2022-01" db="EMBL/GenBank/DDBJ databases">
        <authorList>
            <person name="Rubenstein D.R."/>
        </authorList>
    </citation>
    <scope>NUCLEOTIDE SEQUENCE</scope>
    <source>
        <strain evidence="3">SS15</strain>
        <tissue evidence="3">Liver</tissue>
    </source>
</reference>
<gene>
    <name evidence="3" type="ORF">IHE44_0009885</name>
    <name evidence="2" type="ORF">IHE44_002624</name>
</gene>
<reference evidence="2" key="1">
    <citation type="submission" date="2020-10" db="EMBL/GenBank/DDBJ databases">
        <title>Feather gene expression reveals the developmental basis of iridescence in African starlings.</title>
        <authorList>
            <person name="Rubenstein D.R."/>
        </authorList>
    </citation>
    <scope>NUCLEOTIDE SEQUENCE</scope>
    <source>
        <strain evidence="2">SS15</strain>
        <tissue evidence="2">Liver</tissue>
    </source>
</reference>